<name>A0A8D5UIQ7_9BACL</name>
<evidence type="ECO:0000313" key="4">
    <source>
        <dbReference type="Proteomes" id="UP000677436"/>
    </source>
</evidence>
<dbReference type="Proteomes" id="UP000677436">
    <property type="component" value="Chromosome"/>
</dbReference>
<dbReference type="InterPro" id="IPR045851">
    <property type="entry name" value="AMP-bd_C_sf"/>
</dbReference>
<dbReference type="PROSITE" id="PS00455">
    <property type="entry name" value="AMP_BINDING"/>
    <property type="match status" value="1"/>
</dbReference>
<dbReference type="SUPFAM" id="SSF56801">
    <property type="entry name" value="Acetyl-CoA synthetase-like"/>
    <property type="match status" value="1"/>
</dbReference>
<evidence type="ECO:0000313" key="3">
    <source>
        <dbReference type="EMBL" id="BCU82570.1"/>
    </source>
</evidence>
<dbReference type="GO" id="GO:0016878">
    <property type="term" value="F:acid-thiol ligase activity"/>
    <property type="evidence" value="ECO:0007669"/>
    <property type="project" value="UniProtKB-ARBA"/>
</dbReference>
<dbReference type="Gene3D" id="3.30.300.30">
    <property type="match status" value="1"/>
</dbReference>
<reference evidence="3" key="2">
    <citation type="journal article" date="2021" name="Microbiol. Resour. Announc.">
        <title>Complete Genome Sequence of Polycladomyces abyssicola JIR-001T, Isolated from Hemipelagic Sediment in Deep Seawater.</title>
        <authorList>
            <person name="Tsubouchi T."/>
            <person name="Kaneko Y."/>
        </authorList>
    </citation>
    <scope>NUCLEOTIDE SEQUENCE</scope>
    <source>
        <strain evidence="3">JIR-001</strain>
    </source>
</reference>
<proteinExistence type="predicted"/>
<dbReference type="Pfam" id="PF00501">
    <property type="entry name" value="AMP-binding"/>
    <property type="match status" value="1"/>
</dbReference>
<reference evidence="3" key="1">
    <citation type="journal article" date="2013" name="Int. J. Syst. Evol. Microbiol.">
        <title>Polycladomyces abyssicola gen. nov., sp. nov., a thermophilic filamentous bacterium isolated from hemipelagic sediment.</title>
        <authorList>
            <person name="Tsubouchi T."/>
            <person name="Shimane Y."/>
            <person name="Mori K."/>
            <person name="Usui K."/>
            <person name="Hiraki T."/>
            <person name="Tame A."/>
            <person name="Uematsu K."/>
            <person name="Maruyama T."/>
            <person name="Hatada Y."/>
        </authorList>
    </citation>
    <scope>NUCLEOTIDE SEQUENCE</scope>
    <source>
        <strain evidence="3">JIR-001</strain>
    </source>
</reference>
<dbReference type="PANTHER" id="PTHR43767:SF1">
    <property type="entry name" value="NONRIBOSOMAL PEPTIDE SYNTHASE PES1 (EUROFUNG)-RELATED"/>
    <property type="match status" value="1"/>
</dbReference>
<dbReference type="EMBL" id="AP024601">
    <property type="protein sequence ID" value="BCU82570.1"/>
    <property type="molecule type" value="Genomic_DNA"/>
</dbReference>
<dbReference type="Pfam" id="PF13193">
    <property type="entry name" value="AMP-binding_C"/>
    <property type="match status" value="1"/>
</dbReference>
<sequence length="557" mass="62473">MTERHFQFWPKRLPTTLTIPETTIYDNLEVSARRYPQKTAIYYYGNTISYRKLCDEVNVLAGYLQAELGVGKGDRVVLYMQNSPQFIIAFYAILRANAVVVPINPMNTTDELSFYVGDCGAKAAVIGQELYERIAPVLHKGVLKHLIVATYSDYLPGTTEYELPEVVAAPRRGINNSTVVFWNEALDRGHQPGPVEVVADDLAVIPYTSGTTGKPKGCIHTHRTVQANVVGSCVWNQTTPEAVTLSTLPLFHVTGLQHGMNVPIYTGSTIVLLTRWNRDIAAKLIERTKCTHWTNIATMVVDFLANPHLSKYRIDSLRFIGGGGAPLPEAVGEKLYQLTGIRYVEGYGLSETIAQTHLNPPDRPKLQCAGVPFFDVDARVVDLETLRELGPGEEGEIVVRGPQVFKGYWNRPEENSKAFIEIDGKRFFRTGDIGKYDEEGYFFIVDRVKRMINAAGFKVWPTEVESILYKHPAVEQACVIGVPDDRRGETVKAFIVLKEQAVGTVTEQDIIDWSKGQMAVYKYPRIVEFVRSLPMSGSGKILWRVLQEKELKKQKQV</sequence>
<evidence type="ECO:0000259" key="1">
    <source>
        <dbReference type="Pfam" id="PF00501"/>
    </source>
</evidence>
<dbReference type="RefSeq" id="WP_212775177.1">
    <property type="nucleotide sequence ID" value="NZ_AP024601.1"/>
</dbReference>
<accession>A0A8D5UIQ7</accession>
<dbReference type="InterPro" id="IPR042099">
    <property type="entry name" value="ANL_N_sf"/>
</dbReference>
<dbReference type="Gene3D" id="3.40.50.12780">
    <property type="entry name" value="N-terminal domain of ligase-like"/>
    <property type="match status" value="1"/>
</dbReference>
<keyword evidence="3" id="KW-0436">Ligase</keyword>
<protein>
    <submittedName>
        <fullName evidence="3">Long-chain-fatty-acid--CoA ligase</fullName>
    </submittedName>
</protein>
<feature type="domain" description="AMP-binding enzyme C-terminal" evidence="2">
    <location>
        <begin position="463"/>
        <end position="540"/>
    </location>
</feature>
<dbReference type="InterPro" id="IPR025110">
    <property type="entry name" value="AMP-bd_C"/>
</dbReference>
<organism evidence="3 4">
    <name type="scientific">Polycladomyces abyssicola</name>
    <dbReference type="NCBI Taxonomy" id="1125966"/>
    <lineage>
        <taxon>Bacteria</taxon>
        <taxon>Bacillati</taxon>
        <taxon>Bacillota</taxon>
        <taxon>Bacilli</taxon>
        <taxon>Bacillales</taxon>
        <taxon>Thermoactinomycetaceae</taxon>
        <taxon>Polycladomyces</taxon>
    </lineage>
</organism>
<dbReference type="PANTHER" id="PTHR43767">
    <property type="entry name" value="LONG-CHAIN-FATTY-ACID--COA LIGASE"/>
    <property type="match status" value="1"/>
</dbReference>
<dbReference type="InterPro" id="IPR020845">
    <property type="entry name" value="AMP-binding_CS"/>
</dbReference>
<dbReference type="InterPro" id="IPR000873">
    <property type="entry name" value="AMP-dep_synth/lig_dom"/>
</dbReference>
<feature type="domain" description="AMP-dependent synthetase/ligase" evidence="1">
    <location>
        <begin position="29"/>
        <end position="409"/>
    </location>
</feature>
<dbReference type="NCBIfam" id="NF006181">
    <property type="entry name" value="PRK08314.1"/>
    <property type="match status" value="1"/>
</dbReference>
<dbReference type="InterPro" id="IPR050237">
    <property type="entry name" value="ATP-dep_AMP-bd_enzyme"/>
</dbReference>
<evidence type="ECO:0000259" key="2">
    <source>
        <dbReference type="Pfam" id="PF13193"/>
    </source>
</evidence>
<gene>
    <name evidence="3" type="ORF">JIR001_23530</name>
</gene>
<dbReference type="AlphaFoldDB" id="A0A8D5UIQ7"/>
<dbReference type="CDD" id="cd05935">
    <property type="entry name" value="LC_FACS_like"/>
    <property type="match status" value="1"/>
</dbReference>
<keyword evidence="4" id="KW-1185">Reference proteome</keyword>
<dbReference type="KEGG" id="pabs:JIR001_23530"/>